<dbReference type="Proteomes" id="UP000195570">
    <property type="component" value="Unassembled WGS sequence"/>
</dbReference>
<keyword evidence="2" id="KW-1185">Reference proteome</keyword>
<comment type="caution">
    <text evidence="1">The sequence shown here is derived from an EMBL/GenBank/DDBJ whole genome shotgun (WGS) entry which is preliminary data.</text>
</comment>
<dbReference type="AlphaFoldDB" id="A0A1G4IJS7"/>
<proteinExistence type="predicted"/>
<dbReference type="VEuPathDB" id="TriTrypDB:TEOVI_000415900"/>
<name>A0A1G4IJS7_TRYEQ</name>
<sequence>MTTASVSQSCFPIMSFLHVPGKMSQPLWLMMGTAFLVNVSRRTGTAACPFGSADASDGVDSSAHKRRRFLLTAKHTFVPWQFTDPQRLKVPEEYRRTRFVIGRLYIPDSEGKAVASLSVDLKLVAMHPTADVAVLVAKVPTSVASDAAGTASRSAVSERFDAHAELERRANAVGGGLTLAPEDPQKGSVCSIAGYRGTGLLGKLDTFDPDLLDRLSETERGQLLSSLRCVEGQQEAAVARVKIFHSKGMCRAEEGSCFHGMSGAPVLTDEKTCGGVLYGKHPDDANSVGYVPVRSFDGFVWDSVIGK</sequence>
<evidence type="ECO:0000313" key="2">
    <source>
        <dbReference type="Proteomes" id="UP000195570"/>
    </source>
</evidence>
<reference evidence="1" key="1">
    <citation type="submission" date="2016-09" db="EMBL/GenBank/DDBJ databases">
        <authorList>
            <person name="Hebert L."/>
            <person name="Moumen B."/>
        </authorList>
    </citation>
    <scope>NUCLEOTIDE SEQUENCE [LARGE SCALE GENOMIC DNA]</scope>
    <source>
        <strain evidence="1">OVI</strain>
    </source>
</reference>
<dbReference type="EMBL" id="CZPT02001887">
    <property type="protein sequence ID" value="SCU72582.1"/>
    <property type="molecule type" value="Genomic_DNA"/>
</dbReference>
<gene>
    <name evidence="1" type="ORF">TEOVI_000415900</name>
</gene>
<evidence type="ECO:0000313" key="1">
    <source>
        <dbReference type="EMBL" id="SCU72582.1"/>
    </source>
</evidence>
<protein>
    <submittedName>
        <fullName evidence="1">Uncharacterized protein</fullName>
    </submittedName>
</protein>
<dbReference type="GeneID" id="92378099"/>
<dbReference type="SUPFAM" id="SSF50494">
    <property type="entry name" value="Trypsin-like serine proteases"/>
    <property type="match status" value="1"/>
</dbReference>
<dbReference type="RefSeq" id="XP_067083059.1">
    <property type="nucleotide sequence ID" value="XM_067226958.1"/>
</dbReference>
<accession>A0A1G4IJS7</accession>
<organism evidence="1 2">
    <name type="scientific">Trypanosoma equiperdum</name>
    <dbReference type="NCBI Taxonomy" id="5694"/>
    <lineage>
        <taxon>Eukaryota</taxon>
        <taxon>Discoba</taxon>
        <taxon>Euglenozoa</taxon>
        <taxon>Kinetoplastea</taxon>
        <taxon>Metakinetoplastina</taxon>
        <taxon>Trypanosomatida</taxon>
        <taxon>Trypanosomatidae</taxon>
        <taxon>Trypanosoma</taxon>
    </lineage>
</organism>
<dbReference type="InterPro" id="IPR009003">
    <property type="entry name" value="Peptidase_S1_PA"/>
</dbReference>